<dbReference type="PANTHER" id="PTHR30511">
    <property type="entry name" value="ALANINE RACEMASE"/>
    <property type="match status" value="1"/>
</dbReference>
<dbReference type="EMBL" id="VHIR01000018">
    <property type="protein sequence ID" value="TQE42774.1"/>
    <property type="molecule type" value="Genomic_DNA"/>
</dbReference>
<dbReference type="GO" id="GO:0030170">
    <property type="term" value="F:pyridoxal phosphate binding"/>
    <property type="evidence" value="ECO:0007669"/>
    <property type="project" value="UniProtKB-UniRule"/>
</dbReference>
<dbReference type="PANTHER" id="PTHR30511:SF0">
    <property type="entry name" value="ALANINE RACEMASE, CATABOLIC-RELATED"/>
    <property type="match status" value="1"/>
</dbReference>
<evidence type="ECO:0000256" key="3">
    <source>
        <dbReference type="ARBA" id="ARBA00023235"/>
    </source>
</evidence>
<dbReference type="CDD" id="cd00430">
    <property type="entry name" value="PLPDE_III_AR"/>
    <property type="match status" value="1"/>
</dbReference>
<dbReference type="GO" id="GO:0030632">
    <property type="term" value="P:D-alanine biosynthetic process"/>
    <property type="evidence" value="ECO:0007669"/>
    <property type="project" value="UniProtKB-UniRule"/>
</dbReference>
<keyword evidence="3 4" id="KW-0413">Isomerase</keyword>
<dbReference type="InterPro" id="IPR020622">
    <property type="entry name" value="Ala_racemase_pyridoxalP-BS"/>
</dbReference>
<dbReference type="SMART" id="SM01005">
    <property type="entry name" value="Ala_racemase_C"/>
    <property type="match status" value="1"/>
</dbReference>
<dbReference type="Gene3D" id="2.40.37.10">
    <property type="entry name" value="Lyase, Ornithine Decarboxylase, Chain A, domain 1"/>
    <property type="match status" value="1"/>
</dbReference>
<comment type="caution">
    <text evidence="8">The sequence shown here is derived from an EMBL/GenBank/DDBJ whole genome shotgun (WGS) entry which is preliminary data.</text>
</comment>
<dbReference type="AlphaFoldDB" id="A0A540R5U0"/>
<dbReference type="Gene3D" id="3.20.20.10">
    <property type="entry name" value="Alanine racemase"/>
    <property type="match status" value="1"/>
</dbReference>
<dbReference type="UniPathway" id="UPA00042">
    <property type="reaction ID" value="UER00497"/>
</dbReference>
<dbReference type="GO" id="GO:0005829">
    <property type="term" value="C:cytosol"/>
    <property type="evidence" value="ECO:0007669"/>
    <property type="project" value="TreeGrafter"/>
</dbReference>
<dbReference type="InterPro" id="IPR001608">
    <property type="entry name" value="Ala_racemase_N"/>
</dbReference>
<dbReference type="FunFam" id="3.20.20.10:FF:000002">
    <property type="entry name" value="Alanine racemase"/>
    <property type="match status" value="1"/>
</dbReference>
<name>A0A540R5U0_9CORY</name>
<sequence length="370" mass="39414">MSQSTVQPPLRTRVDLGAIAHNVSTIKDMVGPDVNLMAVVKADAYGHGALEVARAAERADAFGVATVAEALELREGGIGKPICAWIWNPEDDVSTPLAARVDLAIPSLRHLGVLIEAQVPARVYLKIETGLHRAGLDPAEWEEAFALARDAEHLEVLGLMSHLACADEPENDYTDFQAANFARALEQARAAGLECPVNHLCNTPGTFTRPDLRYEQVRVGLGIYGLEPIPGQDHGLIPAMTWAATTMAVKPIAAGEGTCYTMTWHAERDGYLANVPVGYADGLPRAFQGKLQVGIGGHLYPQVGRVCMDQIAVDLGDNPHGVRPGDEAIIFGGGGMSATELADAAGTINYEVICRPTGRTVRQYVGGTHA</sequence>
<dbReference type="InterPro" id="IPR011079">
    <property type="entry name" value="Ala_racemase_C"/>
</dbReference>
<feature type="active site" description="Proton acceptor; specific for L-alanine" evidence="4">
    <location>
        <position position="260"/>
    </location>
</feature>
<keyword evidence="2 4" id="KW-0663">Pyridoxal phosphate</keyword>
<gene>
    <name evidence="8" type="ORF">EJK80_10805</name>
</gene>
<dbReference type="Pfam" id="PF01168">
    <property type="entry name" value="Ala_racemase_N"/>
    <property type="match status" value="1"/>
</dbReference>
<dbReference type="RefSeq" id="WP_066511079.1">
    <property type="nucleotide sequence ID" value="NZ_LT596207.1"/>
</dbReference>
<feature type="modified residue" description="N6-(pyridoxal phosphate)lysine" evidence="4 5">
    <location>
        <position position="41"/>
    </location>
</feature>
<dbReference type="InterPro" id="IPR000821">
    <property type="entry name" value="Ala_racemase"/>
</dbReference>
<evidence type="ECO:0000256" key="2">
    <source>
        <dbReference type="ARBA" id="ARBA00022898"/>
    </source>
</evidence>
<proteinExistence type="inferred from homology"/>
<dbReference type="InterPro" id="IPR029066">
    <property type="entry name" value="PLP-binding_barrel"/>
</dbReference>
<dbReference type="SUPFAM" id="SSF51419">
    <property type="entry name" value="PLP-binding barrel"/>
    <property type="match status" value="1"/>
</dbReference>
<comment type="catalytic activity">
    <reaction evidence="4">
        <text>L-alanine = D-alanine</text>
        <dbReference type="Rhea" id="RHEA:20249"/>
        <dbReference type="ChEBI" id="CHEBI:57416"/>
        <dbReference type="ChEBI" id="CHEBI:57972"/>
        <dbReference type="EC" id="5.1.1.1"/>
    </reaction>
</comment>
<dbReference type="STRING" id="1686286.GCA_900092335_00030"/>
<evidence type="ECO:0000259" key="7">
    <source>
        <dbReference type="SMART" id="SM01005"/>
    </source>
</evidence>
<evidence type="ECO:0000256" key="6">
    <source>
        <dbReference type="PIRSR" id="PIRSR600821-52"/>
    </source>
</evidence>
<feature type="domain" description="Alanine racemase C-terminal" evidence="7">
    <location>
        <begin position="239"/>
        <end position="365"/>
    </location>
</feature>
<organism evidence="8 9">
    <name type="scientific">Corynebacterium phoceense</name>
    <dbReference type="NCBI Taxonomy" id="1686286"/>
    <lineage>
        <taxon>Bacteria</taxon>
        <taxon>Bacillati</taxon>
        <taxon>Actinomycetota</taxon>
        <taxon>Actinomycetes</taxon>
        <taxon>Mycobacteriales</taxon>
        <taxon>Corynebacteriaceae</taxon>
        <taxon>Corynebacterium</taxon>
    </lineage>
</organism>
<protein>
    <recommendedName>
        <fullName evidence="4">Alanine racemase</fullName>
        <ecNumber evidence="4">5.1.1.1</ecNumber>
    </recommendedName>
</protein>
<evidence type="ECO:0000256" key="1">
    <source>
        <dbReference type="ARBA" id="ARBA00001933"/>
    </source>
</evidence>
<feature type="binding site" evidence="4 6">
    <location>
        <position position="133"/>
    </location>
    <ligand>
        <name>substrate</name>
    </ligand>
</feature>
<feature type="binding site" evidence="4 6">
    <location>
        <position position="308"/>
    </location>
    <ligand>
        <name>substrate</name>
    </ligand>
</feature>
<comment type="similarity">
    <text evidence="4">Belongs to the alanine racemase family.</text>
</comment>
<dbReference type="Pfam" id="PF00842">
    <property type="entry name" value="Ala_racemase_C"/>
    <property type="match status" value="1"/>
</dbReference>
<dbReference type="GO" id="GO:0008784">
    <property type="term" value="F:alanine racemase activity"/>
    <property type="evidence" value="ECO:0007669"/>
    <property type="project" value="UniProtKB-UniRule"/>
</dbReference>
<comment type="function">
    <text evidence="4">Catalyzes the interconversion of L-alanine and D-alanine. May also act on other amino acids.</text>
</comment>
<comment type="pathway">
    <text evidence="4">Amino-acid biosynthesis; D-alanine biosynthesis; D-alanine from L-alanine: step 1/1.</text>
</comment>
<feature type="active site" description="Proton acceptor; specific for D-alanine" evidence="4">
    <location>
        <position position="41"/>
    </location>
</feature>
<comment type="cofactor">
    <cofactor evidence="1 4 5">
        <name>pyridoxal 5'-phosphate</name>
        <dbReference type="ChEBI" id="CHEBI:597326"/>
    </cofactor>
</comment>
<dbReference type="SUPFAM" id="SSF50621">
    <property type="entry name" value="Alanine racemase C-terminal domain-like"/>
    <property type="match status" value="1"/>
</dbReference>
<reference evidence="8 9" key="1">
    <citation type="submission" date="2019-06" db="EMBL/GenBank/DDBJ databases">
        <title>Draft genome of C. phoceense Strain 272.</title>
        <authorList>
            <person name="Pacheco L.G.C."/>
            <person name="Barberis C.M."/>
            <person name="Almuzara M.N."/>
            <person name="Traglia G.M."/>
            <person name="Santos C.S."/>
            <person name="Rocha D.J.P.G."/>
            <person name="Aguiar E.R.G.R."/>
            <person name="Vay C.A."/>
        </authorList>
    </citation>
    <scope>NUCLEOTIDE SEQUENCE [LARGE SCALE GENOMIC DNA]</scope>
    <source>
        <strain evidence="8 9">272</strain>
    </source>
</reference>
<dbReference type="EC" id="5.1.1.1" evidence="4"/>
<evidence type="ECO:0000256" key="5">
    <source>
        <dbReference type="PIRSR" id="PIRSR600821-50"/>
    </source>
</evidence>
<dbReference type="GO" id="GO:0009252">
    <property type="term" value="P:peptidoglycan biosynthetic process"/>
    <property type="evidence" value="ECO:0007669"/>
    <property type="project" value="TreeGrafter"/>
</dbReference>
<dbReference type="PRINTS" id="PR00992">
    <property type="entry name" value="ALARACEMASE"/>
</dbReference>
<evidence type="ECO:0000313" key="8">
    <source>
        <dbReference type="EMBL" id="TQE42774.1"/>
    </source>
</evidence>
<dbReference type="HAMAP" id="MF_01201">
    <property type="entry name" value="Ala_racemase"/>
    <property type="match status" value="1"/>
</dbReference>
<keyword evidence="9" id="KW-1185">Reference proteome</keyword>
<dbReference type="InterPro" id="IPR009006">
    <property type="entry name" value="Ala_racemase/Decarboxylase_C"/>
</dbReference>
<accession>A0A540R5U0</accession>
<dbReference type="PROSITE" id="PS00395">
    <property type="entry name" value="ALANINE_RACEMASE"/>
    <property type="match status" value="1"/>
</dbReference>
<dbReference type="NCBIfam" id="TIGR00492">
    <property type="entry name" value="alr"/>
    <property type="match status" value="1"/>
</dbReference>
<evidence type="ECO:0000256" key="4">
    <source>
        <dbReference type="HAMAP-Rule" id="MF_01201"/>
    </source>
</evidence>
<evidence type="ECO:0000313" key="9">
    <source>
        <dbReference type="Proteomes" id="UP000318080"/>
    </source>
</evidence>
<dbReference type="GeneID" id="79851413"/>
<dbReference type="Proteomes" id="UP000318080">
    <property type="component" value="Unassembled WGS sequence"/>
</dbReference>